<dbReference type="AlphaFoldDB" id="A0A963YVR8"/>
<accession>A0A963YVR8</accession>
<gene>
    <name evidence="1" type="ORF">ASILVAE211_21640</name>
</gene>
<reference evidence="1" key="1">
    <citation type="journal article" date="2021" name="Microorganisms">
        <title>Acidisoma silvae sp. nov. and Acidisomacellulosilytica sp. nov., Two Acidophilic Bacteria Isolated from Decaying Wood, Hydrolyzing Cellulose and Producing Poly-3-hydroxybutyrate.</title>
        <authorList>
            <person name="Mieszkin S."/>
            <person name="Pouder E."/>
            <person name="Uroz S."/>
            <person name="Simon-Colin C."/>
            <person name="Alain K."/>
        </authorList>
    </citation>
    <scope>NUCLEOTIDE SEQUENCE</scope>
    <source>
        <strain evidence="1">HW T2.11</strain>
    </source>
</reference>
<comment type="caution">
    <text evidence="1">The sequence shown here is derived from an EMBL/GenBank/DDBJ whole genome shotgun (WGS) entry which is preliminary data.</text>
</comment>
<dbReference type="Proteomes" id="UP000708298">
    <property type="component" value="Unassembled WGS sequence"/>
</dbReference>
<dbReference type="RefSeq" id="WP_227323507.1">
    <property type="nucleotide sequence ID" value="NZ_JAESVB010000018.1"/>
</dbReference>
<sequence length="94" mass="10657">MWYKIGKMIQADPARSEPGDTPLDAETVHGLRAKVRHLEGIITGLETLIGQLKKNNDELRALKFGKDQNWESLGLSVRWQRLSRSHAQSHSLLL</sequence>
<name>A0A963YVR8_9PROT</name>
<proteinExistence type="predicted"/>
<reference evidence="1" key="2">
    <citation type="submission" date="2021-01" db="EMBL/GenBank/DDBJ databases">
        <authorList>
            <person name="Mieszkin S."/>
            <person name="Pouder E."/>
            <person name="Alain K."/>
        </authorList>
    </citation>
    <scope>NUCLEOTIDE SEQUENCE</scope>
    <source>
        <strain evidence="1">HW T2.11</strain>
    </source>
</reference>
<evidence type="ECO:0000313" key="1">
    <source>
        <dbReference type="EMBL" id="MCB8877811.1"/>
    </source>
</evidence>
<protein>
    <submittedName>
        <fullName evidence="1">Uncharacterized protein</fullName>
    </submittedName>
</protein>
<evidence type="ECO:0000313" key="2">
    <source>
        <dbReference type="Proteomes" id="UP000708298"/>
    </source>
</evidence>
<keyword evidence="2" id="KW-1185">Reference proteome</keyword>
<dbReference type="EMBL" id="JAESVB010000018">
    <property type="protein sequence ID" value="MCB8877811.1"/>
    <property type="molecule type" value="Genomic_DNA"/>
</dbReference>
<organism evidence="1 2">
    <name type="scientific">Acidisoma silvae</name>
    <dbReference type="NCBI Taxonomy" id="2802396"/>
    <lineage>
        <taxon>Bacteria</taxon>
        <taxon>Pseudomonadati</taxon>
        <taxon>Pseudomonadota</taxon>
        <taxon>Alphaproteobacteria</taxon>
        <taxon>Acetobacterales</taxon>
        <taxon>Acidocellaceae</taxon>
        <taxon>Acidisoma</taxon>
    </lineage>
</organism>